<dbReference type="InterPro" id="IPR058059">
    <property type="entry name" value="PA3496-like"/>
</dbReference>
<comment type="caution">
    <text evidence="2">The sequence shown here is derived from an EMBL/GenBank/DDBJ whole genome shotgun (WGS) entry which is preliminary data.</text>
</comment>
<protein>
    <submittedName>
        <fullName evidence="2">Uncharacterized protein</fullName>
    </submittedName>
</protein>
<organism evidence="2 3">
    <name type="scientific">Spongiibacter pelagi</name>
    <dbReference type="NCBI Taxonomy" id="2760804"/>
    <lineage>
        <taxon>Bacteria</taxon>
        <taxon>Pseudomonadati</taxon>
        <taxon>Pseudomonadota</taxon>
        <taxon>Gammaproteobacteria</taxon>
        <taxon>Cellvibrionales</taxon>
        <taxon>Spongiibacteraceae</taxon>
        <taxon>Spongiibacter</taxon>
    </lineage>
</organism>
<evidence type="ECO:0000313" key="2">
    <source>
        <dbReference type="EMBL" id="MBD2858369.1"/>
    </source>
</evidence>
<accession>A0A927C0B5</accession>
<feature type="region of interest" description="Disordered" evidence="1">
    <location>
        <begin position="1"/>
        <end position="33"/>
    </location>
</feature>
<keyword evidence="3" id="KW-1185">Reference proteome</keyword>
<proteinExistence type="predicted"/>
<feature type="compositionally biased region" description="Acidic residues" evidence="1">
    <location>
        <begin position="7"/>
        <end position="25"/>
    </location>
</feature>
<dbReference type="NCBIfam" id="NF046101">
    <property type="entry name" value="PA3496_fam"/>
    <property type="match status" value="1"/>
</dbReference>
<name>A0A927C0B5_9GAMM</name>
<dbReference type="EMBL" id="JACXLD010000002">
    <property type="protein sequence ID" value="MBD2858369.1"/>
    <property type="molecule type" value="Genomic_DNA"/>
</dbReference>
<dbReference type="AlphaFoldDB" id="A0A927C0B5"/>
<dbReference type="Proteomes" id="UP000610558">
    <property type="component" value="Unassembled WGS sequence"/>
</dbReference>
<evidence type="ECO:0000256" key="1">
    <source>
        <dbReference type="SAM" id="MobiDB-lite"/>
    </source>
</evidence>
<gene>
    <name evidence="2" type="ORF">IB286_05045</name>
</gene>
<reference evidence="2" key="1">
    <citation type="submission" date="2020-09" db="EMBL/GenBank/DDBJ databases">
        <authorList>
            <person name="Yoon J.-W."/>
        </authorList>
    </citation>
    <scope>NUCLEOTIDE SEQUENCE</scope>
    <source>
        <strain evidence="2">KMU-158</strain>
    </source>
</reference>
<dbReference type="RefSeq" id="WP_190763135.1">
    <property type="nucleotide sequence ID" value="NZ_JACXLD010000002.1"/>
</dbReference>
<evidence type="ECO:0000313" key="3">
    <source>
        <dbReference type="Proteomes" id="UP000610558"/>
    </source>
</evidence>
<sequence>MAKDLDSSSDDDLDEDNFDGDEESSFPDRAITGGSDLSIRRKIEERLERKRLMEEFDLLDDFDI</sequence>